<comment type="caution">
    <text evidence="2">The sequence shown here is derived from an EMBL/GenBank/DDBJ whole genome shotgun (WGS) entry which is preliminary data.</text>
</comment>
<keyword evidence="1" id="KW-0812">Transmembrane</keyword>
<dbReference type="EMBL" id="MFFU01000045">
    <property type="protein sequence ID" value="OGF18425.1"/>
    <property type="molecule type" value="Genomic_DNA"/>
</dbReference>
<keyword evidence="1" id="KW-0472">Membrane</keyword>
<organism evidence="2 3">
    <name type="scientific">Candidatus Falkowbacteria bacterium RIFCSPHIGHO2_02_FULL_45_15</name>
    <dbReference type="NCBI Taxonomy" id="1797987"/>
    <lineage>
        <taxon>Bacteria</taxon>
        <taxon>Candidatus Falkowiibacteriota</taxon>
    </lineage>
</organism>
<dbReference type="Proteomes" id="UP000177691">
    <property type="component" value="Unassembled WGS sequence"/>
</dbReference>
<evidence type="ECO:0000256" key="1">
    <source>
        <dbReference type="SAM" id="Phobius"/>
    </source>
</evidence>
<evidence type="ECO:0000313" key="3">
    <source>
        <dbReference type="Proteomes" id="UP000177691"/>
    </source>
</evidence>
<protein>
    <submittedName>
        <fullName evidence="2">Uncharacterized protein</fullName>
    </submittedName>
</protein>
<accession>A0A1F5RVH9</accession>
<dbReference type="AlphaFoldDB" id="A0A1F5RVH9"/>
<feature type="transmembrane region" description="Helical" evidence="1">
    <location>
        <begin position="12"/>
        <end position="33"/>
    </location>
</feature>
<gene>
    <name evidence="2" type="ORF">A3D54_00400</name>
</gene>
<evidence type="ECO:0000313" key="2">
    <source>
        <dbReference type="EMBL" id="OGF18425.1"/>
    </source>
</evidence>
<sequence>MRKRRRKKKLFHYHYYWIITGVVAIILSISSIVTTLSATPSEPAKVRIAWRTNPQYQNTVQYFRVLRMENDNEFVWLNDMGPQHNGILPPNFYYVEDQLTQTGNYRYYVEAVTKDGKTYSSLRNQLPLTAVNVVCNQTCQASLGSDANAAALETAPLVNSPLIPATYQNGQKTIACFAARTQPWQDLLRNCELAADNLAARLDASVTGRVERKIPRDRDNNRFLCLNGGADNTCRWEQTQFFSNAADVECNGQFYVCNLYYTLDGDNYAQGNVIMSTLSDSAGKDCLIDSSSAVGYCSAYGQCLACADDGSNDLCQSGSTGAKNILAAKAIISPVSCPADRCAGVGNINEINAAACSGRGRSCNFSQVEQNCAVTTASGSCYGNQNNRICTINNETCPASLTACGTDCCRADEACVPVGWGNSICQATPANCGSPNVFCPNDNATVTAEARGKGVCCGPDYGCGVERNNGYALCTQTNRCDTDTEIECGGGIWSRAFAFLDMSQLSLCCDKATEVCYQDGQSINGTIITGFTNWPLCVAKNGIKECGTSTTKCQGSSSKYQNIFVCCQNGVEYCSHTSETVPYCKRW</sequence>
<proteinExistence type="predicted"/>
<name>A0A1F5RVH9_9BACT</name>
<reference evidence="2 3" key="1">
    <citation type="journal article" date="2016" name="Nat. Commun.">
        <title>Thousands of microbial genomes shed light on interconnected biogeochemical processes in an aquifer system.</title>
        <authorList>
            <person name="Anantharaman K."/>
            <person name="Brown C.T."/>
            <person name="Hug L.A."/>
            <person name="Sharon I."/>
            <person name="Castelle C.J."/>
            <person name="Probst A.J."/>
            <person name="Thomas B.C."/>
            <person name="Singh A."/>
            <person name="Wilkins M.J."/>
            <person name="Karaoz U."/>
            <person name="Brodie E.L."/>
            <person name="Williams K.H."/>
            <person name="Hubbard S.S."/>
            <person name="Banfield J.F."/>
        </authorList>
    </citation>
    <scope>NUCLEOTIDE SEQUENCE [LARGE SCALE GENOMIC DNA]</scope>
</reference>
<keyword evidence="1" id="KW-1133">Transmembrane helix</keyword>